<evidence type="ECO:0000256" key="4">
    <source>
        <dbReference type="ARBA" id="ARBA00029454"/>
    </source>
</evidence>
<keyword evidence="1" id="KW-0596">Phosphopantetheine</keyword>
<dbReference type="Pfam" id="PF00501">
    <property type="entry name" value="AMP-binding"/>
    <property type="match status" value="1"/>
</dbReference>
<organism evidence="6 7">
    <name type="scientific">Penicillium subrubescens</name>
    <dbReference type="NCBI Taxonomy" id="1316194"/>
    <lineage>
        <taxon>Eukaryota</taxon>
        <taxon>Fungi</taxon>
        <taxon>Dikarya</taxon>
        <taxon>Ascomycota</taxon>
        <taxon>Pezizomycotina</taxon>
        <taxon>Eurotiomycetes</taxon>
        <taxon>Eurotiomycetidae</taxon>
        <taxon>Eurotiales</taxon>
        <taxon>Aspergillaceae</taxon>
        <taxon>Penicillium</taxon>
    </lineage>
</organism>
<dbReference type="Pfam" id="PF00550">
    <property type="entry name" value="PP-binding"/>
    <property type="match status" value="1"/>
</dbReference>
<evidence type="ECO:0000259" key="5">
    <source>
        <dbReference type="PROSITE" id="PS50075"/>
    </source>
</evidence>
<reference evidence="6 7" key="1">
    <citation type="submission" date="2016-10" db="EMBL/GenBank/DDBJ databases">
        <title>Genome sequence of the ascomycete fungus Penicillium subrubescens.</title>
        <authorList>
            <person name="De Vries R.P."/>
            <person name="Peng M."/>
            <person name="Dilokpimol A."/>
            <person name="Hilden K."/>
            <person name="Makela M.R."/>
            <person name="Grigoriev I."/>
            <person name="Riley R."/>
            <person name="Granchi Z."/>
        </authorList>
    </citation>
    <scope>NUCLEOTIDE SEQUENCE [LARGE SCALE GENOMIC DNA]</scope>
    <source>
        <strain evidence="6 7">CBS 132785</strain>
    </source>
</reference>
<dbReference type="GO" id="GO:0016874">
    <property type="term" value="F:ligase activity"/>
    <property type="evidence" value="ECO:0007669"/>
    <property type="project" value="UniProtKB-KW"/>
</dbReference>
<dbReference type="EMBL" id="MNBE01000592">
    <property type="protein sequence ID" value="OKP06701.1"/>
    <property type="molecule type" value="Genomic_DNA"/>
</dbReference>
<dbReference type="GO" id="GO:0031177">
    <property type="term" value="F:phosphopantetheine binding"/>
    <property type="evidence" value="ECO:0007669"/>
    <property type="project" value="TreeGrafter"/>
</dbReference>
<evidence type="ECO:0000313" key="6">
    <source>
        <dbReference type="EMBL" id="OKP06701.1"/>
    </source>
</evidence>
<dbReference type="InterPro" id="IPR045851">
    <property type="entry name" value="AMP-bd_C_sf"/>
</dbReference>
<name>A0A1Q5U2N4_9EURO</name>
<dbReference type="Gene3D" id="3.30.559.30">
    <property type="entry name" value="Nonribosomal peptide synthetase, condensation domain"/>
    <property type="match status" value="1"/>
</dbReference>
<dbReference type="STRING" id="1316194.A0A1Q5U2N4"/>
<sequence length="1105" mass="122067">MAIITSLSSSAPKAAKSPTVDLKTFSDAELGSSIPIPLLSTKDGNLMRQWNAQVPSLVNRCVHELIADRCDKQADAIAVHAWDGEITYAQLHELSSSLARHIIAHDFGAPGIIPLIFEKSIWTTIALLGVMKAGGAFLLIDPAHPVSRLREICAIARVKLVIASQQQTDLARKLVPDVITLGENEPAIMKASLHGKLRPVSPEIPAYCVFTSGSTGKPKGFCVQHDAFATMAATVPVAMGLNATSRVFQFASYAFDASVFEHLACLVMGGTLCVPSDSARSDSVTDAINEFQANFTILTPSVARILSPTQMPSLRTLVMTGEPMRKEDVDKWSSYLQLVNGYGPSECAVCCCVHSSVNSTTELGQIGRPLGACLWLVDPDDLEKIVPVGAVGEILIEGHTVGKGYLSDRDRTTAAFVDAPKWLAEFRLGTSRQVYKTGDLAEYRPDGTLRLLGRKDSQVKIRGQRVELVDVEQKLRMFYPQSTEVVVEAIDTNRTPMLIAFVSHQSSADTSDDGDFLCPPNASFYAESQAARNTLAKSSPNYMIPSIFFLLAYLPTIITGKVDRRRLRIRAEALSPLDRAKYKNPSATFDCSCTLASPTEDALKGLWAQVLSIAPDMIGPKHDFLELGGSSIDAMKLAALCQKEGFAIRVASILAHSGLQEMSLVIENHRDQIASPLPSYKLDHNLRDTLIRDRLISEMDVIDVFRTTEFQRWNLEQPCDHLTIELPADVDIKRLEDAWRKVIARHAALRTVFILYQNQILQVVLKGWKDRMEFMDVQEEIPPVIEGLIREKCRQFPPAGTFHFHLTFLSSPTSRVLLVRINHAQYDGISLGILYNDFMSAYSGRELAVSEDFSDYMRVRHAQSTPEAFDYWRKALDNATMTVLSQSQPTLQRDIVIHAEDLARPLPPKGITLATLLTSAWAWTLAASTGQSDIVFGYVSSGRDVPMDNAAHFVGSAVTTVPMRLTLQRSWTISDLLGEVQNKRILTAPYEVIDFEDIVSQSTSWPAGTQIGSVFSYEDFGEVPEISLDGVHCLTKFHFQKTPTVPYALVSPKDGMIGVRVAGRTDFLSRAQAMRLCGMICTTAKYFSLFHERHLPWEQFSESCT</sequence>
<dbReference type="GO" id="GO:0043041">
    <property type="term" value="P:amino acid activation for nonribosomal peptide biosynthetic process"/>
    <property type="evidence" value="ECO:0007669"/>
    <property type="project" value="TreeGrafter"/>
</dbReference>
<dbReference type="InterPro" id="IPR009081">
    <property type="entry name" value="PP-bd_ACP"/>
</dbReference>
<dbReference type="Gene3D" id="3.30.559.10">
    <property type="entry name" value="Chloramphenicol acetyltransferase-like domain"/>
    <property type="match status" value="1"/>
</dbReference>
<gene>
    <name evidence="6" type="ORF">PENSUB_6225</name>
</gene>
<dbReference type="CDD" id="cd19542">
    <property type="entry name" value="CT_NRPS-like"/>
    <property type="match status" value="1"/>
</dbReference>
<keyword evidence="2" id="KW-0597">Phosphoprotein</keyword>
<dbReference type="SUPFAM" id="SSF52777">
    <property type="entry name" value="CoA-dependent acyltransferases"/>
    <property type="match status" value="2"/>
</dbReference>
<comment type="caution">
    <text evidence="6">The sequence shown here is derived from an EMBL/GenBank/DDBJ whole genome shotgun (WGS) entry which is preliminary data.</text>
</comment>
<dbReference type="SUPFAM" id="SSF47336">
    <property type="entry name" value="ACP-like"/>
    <property type="match status" value="1"/>
</dbReference>
<dbReference type="Gene3D" id="3.30.300.30">
    <property type="match status" value="1"/>
</dbReference>
<dbReference type="PROSITE" id="PS50075">
    <property type="entry name" value="CARRIER"/>
    <property type="match status" value="1"/>
</dbReference>
<dbReference type="PANTHER" id="PTHR45527">
    <property type="entry name" value="NONRIBOSOMAL PEPTIDE SYNTHETASE"/>
    <property type="match status" value="1"/>
</dbReference>
<keyword evidence="3" id="KW-0436">Ligase</keyword>
<dbReference type="SUPFAM" id="SSF56801">
    <property type="entry name" value="Acetyl-CoA synthetase-like"/>
    <property type="match status" value="1"/>
</dbReference>
<dbReference type="GO" id="GO:0005737">
    <property type="term" value="C:cytoplasm"/>
    <property type="evidence" value="ECO:0007669"/>
    <property type="project" value="TreeGrafter"/>
</dbReference>
<dbReference type="AlphaFoldDB" id="A0A1Q5U2N4"/>
<dbReference type="NCBIfam" id="TIGR01733">
    <property type="entry name" value="AA-adenyl-dom"/>
    <property type="match status" value="1"/>
</dbReference>
<dbReference type="CDD" id="cd05918">
    <property type="entry name" value="A_NRPS_SidN3_like"/>
    <property type="match status" value="1"/>
</dbReference>
<dbReference type="InterPro" id="IPR042099">
    <property type="entry name" value="ANL_N_sf"/>
</dbReference>
<dbReference type="PANTHER" id="PTHR45527:SF3">
    <property type="entry name" value="SIDEROPHORE SYNTHETASE (EUROFUNG)"/>
    <property type="match status" value="1"/>
</dbReference>
<dbReference type="FunFam" id="3.40.50.12780:FF:000014">
    <property type="entry name" value="Nonribosomal peptide synthetase 1"/>
    <property type="match status" value="1"/>
</dbReference>
<dbReference type="Gene3D" id="1.10.1200.10">
    <property type="entry name" value="ACP-like"/>
    <property type="match status" value="1"/>
</dbReference>
<evidence type="ECO:0000256" key="2">
    <source>
        <dbReference type="ARBA" id="ARBA00022553"/>
    </source>
</evidence>
<dbReference type="InterPro" id="IPR000873">
    <property type="entry name" value="AMP-dep_synth/lig_dom"/>
</dbReference>
<evidence type="ECO:0000256" key="1">
    <source>
        <dbReference type="ARBA" id="ARBA00022450"/>
    </source>
</evidence>
<keyword evidence="7" id="KW-1185">Reference proteome</keyword>
<dbReference type="InterPro" id="IPR010071">
    <property type="entry name" value="AA_adenyl_dom"/>
</dbReference>
<dbReference type="Gene3D" id="3.40.50.12780">
    <property type="entry name" value="N-terminal domain of ligase-like"/>
    <property type="match status" value="1"/>
</dbReference>
<accession>A0A1Q5U2N4</accession>
<dbReference type="Pfam" id="PF00668">
    <property type="entry name" value="Condensation"/>
    <property type="match status" value="1"/>
</dbReference>
<dbReference type="GO" id="GO:0044550">
    <property type="term" value="P:secondary metabolite biosynthetic process"/>
    <property type="evidence" value="ECO:0007669"/>
    <property type="project" value="TreeGrafter"/>
</dbReference>
<dbReference type="InterPro" id="IPR036736">
    <property type="entry name" value="ACP-like_sf"/>
</dbReference>
<dbReference type="InterPro" id="IPR001242">
    <property type="entry name" value="Condensation_dom"/>
</dbReference>
<feature type="domain" description="Carrier" evidence="5">
    <location>
        <begin position="597"/>
        <end position="670"/>
    </location>
</feature>
<comment type="similarity">
    <text evidence="4">Belongs to the NRP synthetase family.</text>
</comment>
<protein>
    <submittedName>
        <fullName evidence="6">Nonribosomal peptide synthetase 12</fullName>
    </submittedName>
</protein>
<dbReference type="InterPro" id="IPR023213">
    <property type="entry name" value="CAT-like_dom_sf"/>
</dbReference>
<evidence type="ECO:0000313" key="7">
    <source>
        <dbReference type="Proteomes" id="UP000186955"/>
    </source>
</evidence>
<evidence type="ECO:0000256" key="3">
    <source>
        <dbReference type="ARBA" id="ARBA00022598"/>
    </source>
</evidence>
<dbReference type="Proteomes" id="UP000186955">
    <property type="component" value="Unassembled WGS sequence"/>
</dbReference>
<proteinExistence type="inferred from homology"/>